<dbReference type="EMBL" id="GBHO01038283">
    <property type="protein sequence ID" value="JAG05321.1"/>
    <property type="molecule type" value="Transcribed_RNA"/>
</dbReference>
<reference evidence="2" key="1">
    <citation type="journal article" date="2014" name="PLoS ONE">
        <title>Transcriptome-Based Identification of ABC Transporters in the Western Tarnished Plant Bug Lygus hesperus.</title>
        <authorList>
            <person name="Hull J.J."/>
            <person name="Chaney K."/>
            <person name="Geib S.M."/>
            <person name="Fabrick J.A."/>
            <person name="Brent C.S."/>
            <person name="Walsh D."/>
            <person name="Lavine L.C."/>
        </authorList>
    </citation>
    <scope>NUCLEOTIDE SEQUENCE</scope>
</reference>
<reference evidence="2" key="2">
    <citation type="submission" date="2014-07" db="EMBL/GenBank/DDBJ databases">
        <authorList>
            <person name="Hull J."/>
        </authorList>
    </citation>
    <scope>NUCLEOTIDE SEQUENCE</scope>
</reference>
<proteinExistence type="predicted"/>
<name>A0A0A9WD53_LYGHE</name>
<dbReference type="AlphaFoldDB" id="A0A0A9WD53"/>
<keyword evidence="1" id="KW-0472">Membrane</keyword>
<protein>
    <submittedName>
        <fullName evidence="2">Uncharacterized protein</fullName>
    </submittedName>
</protein>
<gene>
    <name evidence="2" type="ORF">CM83_15258</name>
</gene>
<feature type="non-terminal residue" evidence="2">
    <location>
        <position position="134"/>
    </location>
</feature>
<organism evidence="2">
    <name type="scientific">Lygus hesperus</name>
    <name type="common">Western plant bug</name>
    <dbReference type="NCBI Taxonomy" id="30085"/>
    <lineage>
        <taxon>Eukaryota</taxon>
        <taxon>Metazoa</taxon>
        <taxon>Ecdysozoa</taxon>
        <taxon>Arthropoda</taxon>
        <taxon>Hexapoda</taxon>
        <taxon>Insecta</taxon>
        <taxon>Pterygota</taxon>
        <taxon>Neoptera</taxon>
        <taxon>Paraneoptera</taxon>
        <taxon>Hemiptera</taxon>
        <taxon>Heteroptera</taxon>
        <taxon>Panheteroptera</taxon>
        <taxon>Cimicomorpha</taxon>
        <taxon>Miridae</taxon>
        <taxon>Mirini</taxon>
        <taxon>Lygus</taxon>
    </lineage>
</organism>
<evidence type="ECO:0000313" key="3">
    <source>
        <dbReference type="EMBL" id="JAG64951.1"/>
    </source>
</evidence>
<evidence type="ECO:0000256" key="1">
    <source>
        <dbReference type="SAM" id="Phobius"/>
    </source>
</evidence>
<reference evidence="3" key="3">
    <citation type="submission" date="2014-09" db="EMBL/GenBank/DDBJ databases">
        <authorList>
            <person name="Magalhaes I.L.F."/>
            <person name="Oliveira U."/>
            <person name="Santos F.R."/>
            <person name="Vidigal T.H.D.A."/>
            <person name="Brescovit A.D."/>
            <person name="Santos A.J."/>
        </authorList>
    </citation>
    <scope>NUCLEOTIDE SEQUENCE</scope>
</reference>
<keyword evidence="1" id="KW-0812">Transmembrane</keyword>
<accession>A0A0A9WD53</accession>
<keyword evidence="1" id="KW-1133">Transmembrane helix</keyword>
<feature type="transmembrane region" description="Helical" evidence="1">
    <location>
        <begin position="87"/>
        <end position="108"/>
    </location>
</feature>
<dbReference type="EMBL" id="GBRD01000870">
    <property type="protein sequence ID" value="JAG64951.1"/>
    <property type="molecule type" value="Transcribed_RNA"/>
</dbReference>
<evidence type="ECO:0000313" key="2">
    <source>
        <dbReference type="EMBL" id="JAG05321.1"/>
    </source>
</evidence>
<sequence>MQLKMAKVVSPPKAIAALGGNIRNMTILFIITHALAHEGSPSPIANISSPHNRTSVWSEFEPGHSETSLPNFTFFGRLRQMKWPVKVIVIYDLLINLSFHIITILVLIDLDALNYTGTCSLILDAPSYDPKAHF</sequence>